<dbReference type="InterPro" id="IPR012908">
    <property type="entry name" value="PGAP1-ab_dom-like"/>
</dbReference>
<dbReference type="PANTHER" id="PTHR10039:SF16">
    <property type="entry name" value="GPI INOSITOL-DEACYLASE"/>
    <property type="match status" value="1"/>
</dbReference>
<protein>
    <recommendedName>
        <fullName evidence="2 4">GPI inositol-deacylase</fullName>
        <ecNumber evidence="4">3.1.-.-</ecNumber>
    </recommendedName>
</protein>
<keyword evidence="4" id="KW-0256">Endoplasmic reticulum</keyword>
<dbReference type="Gene3D" id="3.40.50.300">
    <property type="entry name" value="P-loop containing nucleotide triphosphate hydrolases"/>
    <property type="match status" value="1"/>
</dbReference>
<evidence type="ECO:0000256" key="4">
    <source>
        <dbReference type="RuleBase" id="RU365011"/>
    </source>
</evidence>
<keyword evidence="4" id="KW-0813">Transport</keyword>
<feature type="region of interest" description="Disordered" evidence="5">
    <location>
        <begin position="1"/>
        <end position="20"/>
    </location>
</feature>
<feature type="domain" description="GPI inositol-deacylase winged helix" evidence="7">
    <location>
        <begin position="714"/>
        <end position="799"/>
    </location>
</feature>
<reference evidence="9 10" key="1">
    <citation type="journal article" date="2024" name="IMA Fungus">
        <title>Apiospora arundinis, a panoply of carbohydrate-active enzymes and secondary metabolites.</title>
        <authorList>
            <person name="Sorensen T."/>
            <person name="Petersen C."/>
            <person name="Muurmann A.T."/>
            <person name="Christiansen J.V."/>
            <person name="Brundto M.L."/>
            <person name="Overgaard C.K."/>
            <person name="Boysen A.T."/>
            <person name="Wollenberg R.D."/>
            <person name="Larsen T.O."/>
            <person name="Sorensen J.L."/>
            <person name="Nielsen K.L."/>
            <person name="Sondergaard T.E."/>
        </authorList>
    </citation>
    <scope>NUCLEOTIDE SEQUENCE [LARGE SCALE GENOMIC DNA]</scope>
    <source>
        <strain evidence="9 10">AAU 773</strain>
    </source>
</reference>
<keyword evidence="4" id="KW-0472">Membrane</keyword>
<evidence type="ECO:0000256" key="5">
    <source>
        <dbReference type="SAM" id="MobiDB-lite"/>
    </source>
</evidence>
<dbReference type="EC" id="3.1.-.-" evidence="4"/>
<dbReference type="Proteomes" id="UP001390339">
    <property type="component" value="Unassembled WGS sequence"/>
</dbReference>
<dbReference type="SUPFAM" id="SSF53474">
    <property type="entry name" value="alpha/beta-Hydrolases"/>
    <property type="match status" value="1"/>
</dbReference>
<dbReference type="Gene3D" id="2.130.10.10">
    <property type="entry name" value="YVTN repeat-like/Quinoprotein amine dehydrogenase"/>
    <property type="match status" value="3"/>
</dbReference>
<dbReference type="InterPro" id="IPR054471">
    <property type="entry name" value="GPIID_WHD"/>
</dbReference>
<accession>A0ABR2IUR1</accession>
<evidence type="ECO:0000313" key="9">
    <source>
        <dbReference type="EMBL" id="KAK8868344.1"/>
    </source>
</evidence>
<feature type="compositionally biased region" description="Polar residues" evidence="5">
    <location>
        <begin position="67"/>
        <end position="110"/>
    </location>
</feature>
<dbReference type="SUPFAM" id="SSF50998">
    <property type="entry name" value="Quinoprotein alcohol dehydrogenase-like"/>
    <property type="match status" value="1"/>
</dbReference>
<dbReference type="Pfam" id="PF22939">
    <property type="entry name" value="WHD_GPIID"/>
    <property type="match status" value="1"/>
</dbReference>
<keyword evidence="4" id="KW-0653">Protein transport</keyword>
<keyword evidence="4" id="KW-0378">Hydrolase</keyword>
<dbReference type="InterPro" id="IPR056884">
    <property type="entry name" value="NPHP3-like_N"/>
</dbReference>
<comment type="subcellular location">
    <subcellularLocation>
        <location evidence="4">Endoplasmic reticulum membrane</location>
    </subcellularLocation>
</comment>
<name>A0ABR2IUR1_9PEZI</name>
<proteinExistence type="inferred from homology"/>
<dbReference type="SMART" id="SM00320">
    <property type="entry name" value="WD40"/>
    <property type="match status" value="4"/>
</dbReference>
<dbReference type="EMBL" id="JAPCWZ010000004">
    <property type="protein sequence ID" value="KAK8868344.1"/>
    <property type="molecule type" value="Genomic_DNA"/>
</dbReference>
<feature type="domain" description="GPI inositol-deacylase PGAP1-like alpha/beta" evidence="6">
    <location>
        <begin position="152"/>
        <end position="279"/>
    </location>
</feature>
<evidence type="ECO:0000256" key="2">
    <source>
        <dbReference type="ARBA" id="ARBA00015856"/>
    </source>
</evidence>
<feature type="domain" description="Nephrocystin 3-like N-terminal" evidence="8">
    <location>
        <begin position="434"/>
        <end position="608"/>
    </location>
</feature>
<evidence type="ECO:0000259" key="7">
    <source>
        <dbReference type="Pfam" id="PF22939"/>
    </source>
</evidence>
<evidence type="ECO:0000256" key="1">
    <source>
        <dbReference type="ARBA" id="ARBA00003496"/>
    </source>
</evidence>
<keyword evidence="3" id="KW-0677">Repeat</keyword>
<comment type="function">
    <text evidence="1 4">Involved in inositol deacylation of GPI-anchored proteins which plays important roles in the quality control and ER-associated degradation of GPI-anchored proteins.</text>
</comment>
<dbReference type="InterPro" id="IPR001680">
    <property type="entry name" value="WD40_rpt"/>
</dbReference>
<dbReference type="InterPro" id="IPR011047">
    <property type="entry name" value="Quinoprotein_ADH-like_sf"/>
</dbReference>
<dbReference type="Gene3D" id="3.40.50.1820">
    <property type="entry name" value="alpha/beta hydrolase"/>
    <property type="match status" value="1"/>
</dbReference>
<evidence type="ECO:0000256" key="3">
    <source>
        <dbReference type="ARBA" id="ARBA00022737"/>
    </source>
</evidence>
<evidence type="ECO:0000313" key="10">
    <source>
        <dbReference type="Proteomes" id="UP001390339"/>
    </source>
</evidence>
<dbReference type="SUPFAM" id="SSF52540">
    <property type="entry name" value="P-loop containing nucleoside triphosphate hydrolases"/>
    <property type="match status" value="1"/>
</dbReference>
<keyword evidence="10" id="KW-1185">Reference proteome</keyword>
<sequence length="1669" mass="187306">MSEGCVGNQDITQPSRQSGLTVQLRIHHGNVHHRFAERNMPGFRPVPKSPDADAAGSAHVAHHHPTSTRPPLSSASTSVDIPTSDAALSNASSRSTYPDTRSSLSPNSSPRWRFNAAWTRRRQDRHDDSDSSSRGPDGLRLVHSSPEPLIDIIFVHGLRGGSIKTWRKGNDPQFFWPQYWLPAERGFYHVNIHSFGYVSDWASTKSSILNVHDFGQSLLEGMRNSPYIRDNGSGPIILVGHSMGGLVIKKAYILAQVVSDLRSRIQCIFFLATPHKGSDYAATLNNILTVTGVLSSRDYIRDLTSGSTSAQLINEDFGRCAHQLHIYSFYETLRTSLGVSSTMIVEKDSAVLGPGFKNERVQYLDANHRNVCKFDSPDDPNYHTVRDALSGAVQDVLTGITDAKEEEKQAQMSALKSYLSISDRPDEVFQKTDGSCQWIDERDEFQSWRDCTNELPDERNPDDQAKNPSIIWLHAKPGTGKTILASHVASELRDHQLECAQYYFHAGSKVSRSLSDCLRSIAYQMAKSNTAVREKLTQMRNEGSTFDLDYDGTIWTKLFRRGVFQARIYTPQYWVLDALDECTKYQDFLTMLKGEKPNFPLRIFLTSRTLPDMARIHRPLQASMSLRSLQIPTESSMHDIECYIQSRTENLPLDESSDRIELARKILVRSNASFLWVRLVLDELEHVYSSASILKVIEGIPEGMMPYYQRTVSSMAENKREKHIAKAVLLWVVTSSRRLTVAELSQALRLDIKEELPSAKSAVEGLCGQLVSVDKDTDMIDVVHPTVREFLHSEAAGEFHISKALAHKRIASTCLRLLSGRDLHPPRGRRGSTQVRSEEPPLLDYAITQFSEHIYGASSETDDLLLSLDLFFKINILAWVEWLALRGDLYCLIRTSRNLKAYLARRAKYHSPLSAQVRNVDSWALDLTRLVTKFGTALLQNPASIFFLVPPLCPTQSAVYKQFGRRADGLALLGFRNTTWDDCIASMAFGQDSPLTASCGESLIAIGMASGDIPLYNQQSCQKSGVLRTKWPIDLVHFAGDFVVICTVKNLILQSTEGQVIWETRLRSRCILLASTDSLIYAVSQHGHLLKWSRTDGVLQEDQSFEYRNHNVETDYNRLTDRAPLVASISPDMEMLALGYRGGTVCLWDLQQSGNFIGWARSENDNLPAKILFNPNPNIGMLLVLYTDHDLALFETWAGSLIHSAKPMQASGVVSASCSPDGRTFATCDSLMNLQIWDFESLSLLYYVKTPYSSFRILNFTSDGSSIIDMSDFGMRIWSPAALTRKNVEEDASTSDDAVHFSATEGQYEPLRSARMTALHPHPSLPIVFVGNHVGQVVAYSTKTGQQVSILYTHPQKESVTQLAVSQNDLVASSDASGMILAWRLHNIKQLTALEGDSSVLRVRSREPVKQICFSVHDNFLLTSSATSTTVYSMKDGSCIGSMDLGSQGRTPIWRWIPVLGATQDQQFMLIEDRTIKTYSASTFPSQTETFSFHLRYELQEHDLETAIRSAVLHEETQTLVMEVSHDTRYASSTTTFLFKLGQACSLSSPNDRSEPVYLNGIPLHPCEYFIGFDRRLKPEAFVFLDHNSWLSSITLDSLESKRYTRHFFVPNEYVSSMHAEYHVVRPVATAEDDVVFCLYGELVIVKNGLQFQYEKGFEARLIRSPNTP</sequence>
<dbReference type="Pfam" id="PF24883">
    <property type="entry name" value="NPHP3_N"/>
    <property type="match status" value="1"/>
</dbReference>
<organism evidence="9 10">
    <name type="scientific">Apiospora arundinis</name>
    <dbReference type="NCBI Taxonomy" id="335852"/>
    <lineage>
        <taxon>Eukaryota</taxon>
        <taxon>Fungi</taxon>
        <taxon>Dikarya</taxon>
        <taxon>Ascomycota</taxon>
        <taxon>Pezizomycotina</taxon>
        <taxon>Sordariomycetes</taxon>
        <taxon>Xylariomycetidae</taxon>
        <taxon>Amphisphaeriales</taxon>
        <taxon>Apiosporaceae</taxon>
        <taxon>Apiospora</taxon>
    </lineage>
</organism>
<feature type="compositionally biased region" description="Polar residues" evidence="5">
    <location>
        <begin position="9"/>
        <end position="20"/>
    </location>
</feature>
<dbReference type="InterPro" id="IPR029058">
    <property type="entry name" value="AB_hydrolase_fold"/>
</dbReference>
<feature type="region of interest" description="Disordered" evidence="5">
    <location>
        <begin position="36"/>
        <end position="142"/>
    </location>
</feature>
<dbReference type="Pfam" id="PF07819">
    <property type="entry name" value="PGAP1"/>
    <property type="match status" value="1"/>
</dbReference>
<comment type="similarity">
    <text evidence="4">Belongs to the GPI inositol-deacylase family.</text>
</comment>
<evidence type="ECO:0000259" key="8">
    <source>
        <dbReference type="Pfam" id="PF24883"/>
    </source>
</evidence>
<dbReference type="PANTHER" id="PTHR10039">
    <property type="entry name" value="AMELOGENIN"/>
    <property type="match status" value="1"/>
</dbReference>
<dbReference type="InterPro" id="IPR015943">
    <property type="entry name" value="WD40/YVTN_repeat-like_dom_sf"/>
</dbReference>
<dbReference type="InterPro" id="IPR027417">
    <property type="entry name" value="P-loop_NTPase"/>
</dbReference>
<comment type="caution">
    <text evidence="9">The sequence shown here is derived from an EMBL/GenBank/DDBJ whole genome shotgun (WGS) entry which is preliminary data.</text>
</comment>
<gene>
    <name evidence="9" type="ORF">PGQ11_006922</name>
</gene>
<evidence type="ECO:0000259" key="6">
    <source>
        <dbReference type="Pfam" id="PF07819"/>
    </source>
</evidence>